<feature type="region of interest" description="Disordered" evidence="1">
    <location>
        <begin position="1"/>
        <end position="56"/>
    </location>
</feature>
<sequence>MKQQETSDRRTKRREEIQNDARKGTRKAADSQSGGQAKCGSNKPSGRPFKTGPINSSTPCASLISKAYSAGHWSALRPTLNYFHRSTSSLSDVTKQASSLGKTVLILILFADR</sequence>
<reference evidence="2" key="1">
    <citation type="submission" date="2020-10" db="EMBL/GenBank/DDBJ databases">
        <authorList>
            <person name="Kikuchi T."/>
        </authorList>
    </citation>
    <scope>NUCLEOTIDE SEQUENCE</scope>
    <source>
        <strain evidence="2">NKZ352</strain>
    </source>
</reference>
<dbReference type="Proteomes" id="UP000835052">
    <property type="component" value="Unassembled WGS sequence"/>
</dbReference>
<protein>
    <submittedName>
        <fullName evidence="2">Uncharacterized protein</fullName>
    </submittedName>
</protein>
<evidence type="ECO:0000313" key="2">
    <source>
        <dbReference type="EMBL" id="CAD6194342.1"/>
    </source>
</evidence>
<comment type="caution">
    <text evidence="2">The sequence shown here is derived from an EMBL/GenBank/DDBJ whole genome shotgun (WGS) entry which is preliminary data.</text>
</comment>
<gene>
    <name evidence="2" type="ORF">CAUJ_LOCUS10261</name>
</gene>
<feature type="compositionally biased region" description="Basic and acidic residues" evidence="1">
    <location>
        <begin position="1"/>
        <end position="29"/>
    </location>
</feature>
<dbReference type="EMBL" id="CAJGYM010000043">
    <property type="protein sequence ID" value="CAD6194342.1"/>
    <property type="molecule type" value="Genomic_DNA"/>
</dbReference>
<organism evidence="2 3">
    <name type="scientific">Caenorhabditis auriculariae</name>
    <dbReference type="NCBI Taxonomy" id="2777116"/>
    <lineage>
        <taxon>Eukaryota</taxon>
        <taxon>Metazoa</taxon>
        <taxon>Ecdysozoa</taxon>
        <taxon>Nematoda</taxon>
        <taxon>Chromadorea</taxon>
        <taxon>Rhabditida</taxon>
        <taxon>Rhabditina</taxon>
        <taxon>Rhabditomorpha</taxon>
        <taxon>Rhabditoidea</taxon>
        <taxon>Rhabditidae</taxon>
        <taxon>Peloderinae</taxon>
        <taxon>Caenorhabditis</taxon>
    </lineage>
</organism>
<evidence type="ECO:0000256" key="1">
    <source>
        <dbReference type="SAM" id="MobiDB-lite"/>
    </source>
</evidence>
<name>A0A8S1HH93_9PELO</name>
<keyword evidence="3" id="KW-1185">Reference proteome</keyword>
<proteinExistence type="predicted"/>
<accession>A0A8S1HH93</accession>
<dbReference type="AlphaFoldDB" id="A0A8S1HH93"/>
<evidence type="ECO:0000313" key="3">
    <source>
        <dbReference type="Proteomes" id="UP000835052"/>
    </source>
</evidence>